<comment type="subcellular location">
    <subcellularLocation>
        <location evidence="1">Cell envelope</location>
    </subcellularLocation>
</comment>
<evidence type="ECO:0000256" key="3">
    <source>
        <dbReference type="SAM" id="SignalP"/>
    </source>
</evidence>
<dbReference type="InterPro" id="IPR025997">
    <property type="entry name" value="SBP_2_dom"/>
</dbReference>
<reference evidence="5 6" key="1">
    <citation type="submission" date="2021-06" db="EMBL/GenBank/DDBJ databases">
        <title>Actinoplanes lichenicola sp. nov., and Actinoplanes ovalisporus sp. nov., isolated from lichen in Thailand.</title>
        <authorList>
            <person name="Saeng-In P."/>
            <person name="Kanchanasin P."/>
            <person name="Yuki M."/>
            <person name="Kudo T."/>
            <person name="Ohkuma M."/>
            <person name="Phongsopitanun W."/>
            <person name="Tanasupawat S."/>
        </authorList>
    </citation>
    <scope>NUCLEOTIDE SEQUENCE [LARGE SCALE GENOMIC DNA]</scope>
    <source>
        <strain evidence="5 6">NBRC 110975</strain>
    </source>
</reference>
<name>A0ABS5YU11_9ACTN</name>
<organism evidence="5 6">
    <name type="scientific">Paractinoplanes bogorensis</name>
    <dbReference type="NCBI Taxonomy" id="1610840"/>
    <lineage>
        <taxon>Bacteria</taxon>
        <taxon>Bacillati</taxon>
        <taxon>Actinomycetota</taxon>
        <taxon>Actinomycetes</taxon>
        <taxon>Micromonosporales</taxon>
        <taxon>Micromonosporaceae</taxon>
        <taxon>Paractinoplanes</taxon>
    </lineage>
</organism>
<dbReference type="InterPro" id="IPR028082">
    <property type="entry name" value="Peripla_BP_I"/>
</dbReference>
<feature type="signal peptide" evidence="3">
    <location>
        <begin position="1"/>
        <end position="19"/>
    </location>
</feature>
<evidence type="ECO:0000259" key="4">
    <source>
        <dbReference type="Pfam" id="PF13407"/>
    </source>
</evidence>
<dbReference type="PANTHER" id="PTHR30036">
    <property type="entry name" value="D-XYLOSE-BINDING PERIPLASMIC PROTEIN"/>
    <property type="match status" value="1"/>
</dbReference>
<accession>A0ABS5YU11</accession>
<evidence type="ECO:0000313" key="6">
    <source>
        <dbReference type="Proteomes" id="UP001519654"/>
    </source>
</evidence>
<dbReference type="InterPro" id="IPR050555">
    <property type="entry name" value="Bact_Solute-Bind_Prot2"/>
</dbReference>
<dbReference type="Proteomes" id="UP001519654">
    <property type="component" value="Unassembled WGS sequence"/>
</dbReference>
<dbReference type="RefSeq" id="WP_215789369.1">
    <property type="nucleotide sequence ID" value="NZ_JAHKKG010000006.1"/>
</dbReference>
<dbReference type="Pfam" id="PF13407">
    <property type="entry name" value="Peripla_BP_4"/>
    <property type="match status" value="1"/>
</dbReference>
<dbReference type="CDD" id="cd01536">
    <property type="entry name" value="PBP1_ABC_sugar_binding-like"/>
    <property type="match status" value="1"/>
</dbReference>
<comment type="caution">
    <text evidence="5">The sequence shown here is derived from an EMBL/GenBank/DDBJ whole genome shotgun (WGS) entry which is preliminary data.</text>
</comment>
<protein>
    <submittedName>
        <fullName evidence="5">Sugar ABC transporter substrate-binding protein</fullName>
    </submittedName>
</protein>
<evidence type="ECO:0000256" key="1">
    <source>
        <dbReference type="ARBA" id="ARBA00004196"/>
    </source>
</evidence>
<keyword evidence="6" id="KW-1185">Reference proteome</keyword>
<evidence type="ECO:0000256" key="2">
    <source>
        <dbReference type="ARBA" id="ARBA00007639"/>
    </source>
</evidence>
<evidence type="ECO:0000313" key="5">
    <source>
        <dbReference type="EMBL" id="MBU2666183.1"/>
    </source>
</evidence>
<sequence length="327" mass="33585">MKKFLSVAAIAALMFSVAACSSSSSSSSEEPAAGASAKPLKVALINGVLTGTQSQCAFSGTKQVLAAGGHTWADSSSAYNVENELRNVQSAITQGVDMIMLWSAFPQSAQAEVRAAKAAGIPIYLFWNNPGADVSADDLLGSAYYDFKGSGVATGKWIADNVPNAKVMELTGSLGSGTAEDIMAGTKEGMGSSGEVVVSQDAAWDSAKAASLAQSLLPSHPEVNVIVTHNDDMALAVIRVVKQLGLQDKVKVITESVSGDAGIAATKSGDIPFAALDPLAQYGIDAMTAALALKTGGTAEKAIQIGPSHYDTAANPDLAFCNQEYMK</sequence>
<proteinExistence type="inferred from homology"/>
<dbReference type="Gene3D" id="3.40.50.2300">
    <property type="match status" value="2"/>
</dbReference>
<dbReference type="PANTHER" id="PTHR30036:SF7">
    <property type="entry name" value="ABC TRANSPORTER PERIPLASMIC-BINDING PROTEIN YPHF"/>
    <property type="match status" value="1"/>
</dbReference>
<feature type="chain" id="PRO_5045993970" evidence="3">
    <location>
        <begin position="20"/>
        <end position="327"/>
    </location>
</feature>
<feature type="domain" description="Periplasmic binding protein" evidence="4">
    <location>
        <begin position="75"/>
        <end position="296"/>
    </location>
</feature>
<comment type="similarity">
    <text evidence="2">Belongs to the bacterial solute-binding protein 2 family.</text>
</comment>
<dbReference type="PROSITE" id="PS51257">
    <property type="entry name" value="PROKAR_LIPOPROTEIN"/>
    <property type="match status" value="1"/>
</dbReference>
<keyword evidence="3" id="KW-0732">Signal</keyword>
<gene>
    <name evidence="5" type="ORF">KOI35_22030</name>
</gene>
<dbReference type="SUPFAM" id="SSF53822">
    <property type="entry name" value="Periplasmic binding protein-like I"/>
    <property type="match status" value="1"/>
</dbReference>
<dbReference type="EMBL" id="JAHKKG010000006">
    <property type="protein sequence ID" value="MBU2666183.1"/>
    <property type="molecule type" value="Genomic_DNA"/>
</dbReference>